<keyword evidence="4" id="KW-0143">Chaperone</keyword>
<dbReference type="PANTHER" id="PTHR44313:SF1">
    <property type="entry name" value="DNAJ HOMOLOG SUBFAMILY C MEMBER 17"/>
    <property type="match status" value="1"/>
</dbReference>
<comment type="subcellular location">
    <subcellularLocation>
        <location evidence="2">Cytoplasm</location>
    </subcellularLocation>
    <subcellularLocation>
        <location evidence="1">Nucleus</location>
    </subcellularLocation>
</comment>
<evidence type="ECO:0000256" key="1">
    <source>
        <dbReference type="ARBA" id="ARBA00004123"/>
    </source>
</evidence>
<evidence type="ECO:0000259" key="7">
    <source>
        <dbReference type="PROSITE" id="PS50076"/>
    </source>
</evidence>
<dbReference type="AlphaFoldDB" id="A0A2T3A975"/>
<sequence>MTTSPTPDPYQTLGVESDADAAVIKKAYRKLVLTCHPDKVTDESLREEKQEEFHRIQQAYETIGEPDNREKYDAEVKLKKLREERDKMLPRGTPAQARRVNVSVNIFNARPPPEFRSSSSSAKSAPSKGSANFKQYSADFSRSWEHNLPTRSKGYEEERKTRRSASEEKLKRDRDEARREQERRKDEDERRRQRRERDLREREREQREEKERELRDRARRAEKERREQERREREELDRIAKKARDREREREKEFQREIKRKQADEEKSRPKPKAYVEDASEDDDNSRRNRSKKSSKRDSPIREKSFAKRSSQSDEATREVPATAKYSINMAFASNYIGRPQIMTSKSSTARTDGSFSSPDYQNPFSSNRHVSGEAGLPKSDGIRLDPGMSSRTRSEMPSASPITENPPRLRKAYTTTHEPSLPPRIPLGRSKTMEPEYYGRSSGADRHRSSRERTSFDDDDYYRPKQQKTYRVRHDKGAPRVSEAFYKDLYPPSPGPSFPKVKYSEEPEQISTSKRYDEGHYMTSSYNAPSYTDYPTAAYGQTYVATN</sequence>
<gene>
    <name evidence="8" type="ORF">BD289DRAFT_452929</name>
</gene>
<dbReference type="PRINTS" id="PR00625">
    <property type="entry name" value="JDOMAIN"/>
</dbReference>
<evidence type="ECO:0000256" key="2">
    <source>
        <dbReference type="ARBA" id="ARBA00004496"/>
    </source>
</evidence>
<dbReference type="GO" id="GO:0005681">
    <property type="term" value="C:spliceosomal complex"/>
    <property type="evidence" value="ECO:0007669"/>
    <property type="project" value="TreeGrafter"/>
</dbReference>
<feature type="domain" description="J" evidence="7">
    <location>
        <begin position="8"/>
        <end position="76"/>
    </location>
</feature>
<dbReference type="InParanoid" id="A0A2T3A975"/>
<accession>A0A2T3A975</accession>
<dbReference type="Proteomes" id="UP000241462">
    <property type="component" value="Unassembled WGS sequence"/>
</dbReference>
<evidence type="ECO:0000256" key="5">
    <source>
        <dbReference type="ARBA" id="ARBA00023242"/>
    </source>
</evidence>
<dbReference type="EMBL" id="KZ678433">
    <property type="protein sequence ID" value="PSR87096.1"/>
    <property type="molecule type" value="Genomic_DNA"/>
</dbReference>
<feature type="compositionally biased region" description="Polar residues" evidence="6">
    <location>
        <begin position="390"/>
        <end position="404"/>
    </location>
</feature>
<dbReference type="OrthoDB" id="10250354at2759"/>
<evidence type="ECO:0000256" key="4">
    <source>
        <dbReference type="ARBA" id="ARBA00023186"/>
    </source>
</evidence>
<dbReference type="GO" id="GO:0000390">
    <property type="term" value="P:spliceosomal complex disassembly"/>
    <property type="evidence" value="ECO:0007669"/>
    <property type="project" value="TreeGrafter"/>
</dbReference>
<dbReference type="Pfam" id="PF00226">
    <property type="entry name" value="DnaJ"/>
    <property type="match status" value="1"/>
</dbReference>
<dbReference type="InterPro" id="IPR001623">
    <property type="entry name" value="DnaJ_domain"/>
</dbReference>
<dbReference type="SMART" id="SM00271">
    <property type="entry name" value="DnaJ"/>
    <property type="match status" value="1"/>
</dbReference>
<keyword evidence="5" id="KW-0539">Nucleus</keyword>
<name>A0A2T3A975_9PEZI</name>
<feature type="compositionally biased region" description="Basic and acidic residues" evidence="6">
    <location>
        <begin position="153"/>
        <end position="269"/>
    </location>
</feature>
<feature type="compositionally biased region" description="Basic residues" evidence="6">
    <location>
        <begin position="466"/>
        <end position="475"/>
    </location>
</feature>
<evidence type="ECO:0000256" key="6">
    <source>
        <dbReference type="SAM" id="MobiDB-lite"/>
    </source>
</evidence>
<evidence type="ECO:0000256" key="3">
    <source>
        <dbReference type="ARBA" id="ARBA00022490"/>
    </source>
</evidence>
<evidence type="ECO:0000313" key="9">
    <source>
        <dbReference type="Proteomes" id="UP000241462"/>
    </source>
</evidence>
<feature type="compositionally biased region" description="Polar residues" evidence="6">
    <location>
        <begin position="342"/>
        <end position="370"/>
    </location>
</feature>
<dbReference type="SUPFAM" id="SSF46565">
    <property type="entry name" value="Chaperone J-domain"/>
    <property type="match status" value="1"/>
</dbReference>
<evidence type="ECO:0000313" key="8">
    <source>
        <dbReference type="EMBL" id="PSR87096.1"/>
    </source>
</evidence>
<dbReference type="InterPro" id="IPR036869">
    <property type="entry name" value="J_dom_sf"/>
</dbReference>
<dbReference type="InterPro" id="IPR052094">
    <property type="entry name" value="Pre-mRNA-splicing_ERAD"/>
</dbReference>
<proteinExistence type="predicted"/>
<feature type="compositionally biased region" description="Low complexity" evidence="6">
    <location>
        <begin position="115"/>
        <end position="131"/>
    </location>
</feature>
<feature type="region of interest" description="Disordered" evidence="6">
    <location>
        <begin position="83"/>
        <end position="534"/>
    </location>
</feature>
<reference evidence="8 9" key="1">
    <citation type="journal article" date="2018" name="Mycol. Prog.">
        <title>Coniella lustricola, a new species from submerged detritus.</title>
        <authorList>
            <person name="Raudabaugh D.B."/>
            <person name="Iturriaga T."/>
            <person name="Carver A."/>
            <person name="Mondo S."/>
            <person name="Pangilinan J."/>
            <person name="Lipzen A."/>
            <person name="He G."/>
            <person name="Amirebrahimi M."/>
            <person name="Grigoriev I.V."/>
            <person name="Miller A.N."/>
        </authorList>
    </citation>
    <scope>NUCLEOTIDE SEQUENCE [LARGE SCALE GENOMIC DNA]</scope>
    <source>
        <strain evidence="8 9">B22-T-1</strain>
    </source>
</reference>
<dbReference type="GO" id="GO:0005737">
    <property type="term" value="C:cytoplasm"/>
    <property type="evidence" value="ECO:0007669"/>
    <property type="project" value="UniProtKB-SubCell"/>
</dbReference>
<feature type="compositionally biased region" description="Basic and acidic residues" evidence="6">
    <location>
        <begin position="296"/>
        <end position="318"/>
    </location>
</feature>
<dbReference type="CDD" id="cd06257">
    <property type="entry name" value="DnaJ"/>
    <property type="match status" value="1"/>
</dbReference>
<dbReference type="STRING" id="2025994.A0A2T3A975"/>
<feature type="compositionally biased region" description="Basic and acidic residues" evidence="6">
    <location>
        <begin position="444"/>
        <end position="457"/>
    </location>
</feature>
<protein>
    <recommendedName>
        <fullName evidence="7">J domain-containing protein</fullName>
    </recommendedName>
</protein>
<keyword evidence="3" id="KW-0963">Cytoplasm</keyword>
<dbReference type="PANTHER" id="PTHR44313">
    <property type="entry name" value="DNAJ HOMOLOG SUBFAMILY C MEMBER 17"/>
    <property type="match status" value="1"/>
</dbReference>
<dbReference type="PROSITE" id="PS50076">
    <property type="entry name" value="DNAJ_2"/>
    <property type="match status" value="1"/>
</dbReference>
<organism evidence="8 9">
    <name type="scientific">Coniella lustricola</name>
    <dbReference type="NCBI Taxonomy" id="2025994"/>
    <lineage>
        <taxon>Eukaryota</taxon>
        <taxon>Fungi</taxon>
        <taxon>Dikarya</taxon>
        <taxon>Ascomycota</taxon>
        <taxon>Pezizomycotina</taxon>
        <taxon>Sordariomycetes</taxon>
        <taxon>Sordariomycetidae</taxon>
        <taxon>Diaporthales</taxon>
        <taxon>Schizoparmaceae</taxon>
        <taxon>Coniella</taxon>
    </lineage>
</organism>
<dbReference type="Gene3D" id="1.10.287.110">
    <property type="entry name" value="DnaJ domain"/>
    <property type="match status" value="1"/>
</dbReference>
<keyword evidence="9" id="KW-1185">Reference proteome</keyword>